<dbReference type="EMBL" id="JBHUIY010000011">
    <property type="protein sequence ID" value="MFD2233605.1"/>
    <property type="molecule type" value="Genomic_DNA"/>
</dbReference>
<organism evidence="7 8">
    <name type="scientific">Phaeospirillum tilakii</name>
    <dbReference type="NCBI Taxonomy" id="741673"/>
    <lineage>
        <taxon>Bacteria</taxon>
        <taxon>Pseudomonadati</taxon>
        <taxon>Pseudomonadota</taxon>
        <taxon>Alphaproteobacteria</taxon>
        <taxon>Rhodospirillales</taxon>
        <taxon>Rhodospirillaceae</taxon>
        <taxon>Phaeospirillum</taxon>
    </lineage>
</organism>
<keyword evidence="8" id="KW-1185">Reference proteome</keyword>
<evidence type="ECO:0000259" key="6">
    <source>
        <dbReference type="SMART" id="SM00978"/>
    </source>
</evidence>
<dbReference type="SMART" id="SM00978">
    <property type="entry name" value="Tim44"/>
    <property type="match status" value="1"/>
</dbReference>
<dbReference type="Pfam" id="PF04280">
    <property type="entry name" value="Tim44"/>
    <property type="match status" value="1"/>
</dbReference>
<evidence type="ECO:0000256" key="4">
    <source>
        <dbReference type="ARBA" id="ARBA00023136"/>
    </source>
</evidence>
<keyword evidence="3" id="KW-0809">Transit peptide</keyword>
<evidence type="ECO:0000256" key="5">
    <source>
        <dbReference type="SAM" id="Phobius"/>
    </source>
</evidence>
<reference evidence="8" key="1">
    <citation type="journal article" date="2019" name="Int. J. Syst. Evol. Microbiol.">
        <title>The Global Catalogue of Microorganisms (GCM) 10K type strain sequencing project: providing services to taxonomists for standard genome sequencing and annotation.</title>
        <authorList>
            <consortium name="The Broad Institute Genomics Platform"/>
            <consortium name="The Broad Institute Genome Sequencing Center for Infectious Disease"/>
            <person name="Wu L."/>
            <person name="Ma J."/>
        </authorList>
    </citation>
    <scope>NUCLEOTIDE SEQUENCE [LARGE SCALE GENOMIC DNA]</scope>
    <source>
        <strain evidence="8">KCTC 15012</strain>
    </source>
</reference>
<feature type="transmembrane region" description="Helical" evidence="5">
    <location>
        <begin position="6"/>
        <end position="24"/>
    </location>
</feature>
<keyword evidence="4 5" id="KW-0472">Membrane</keyword>
<accession>A0ABW5CBX4</accession>
<evidence type="ECO:0000256" key="2">
    <source>
        <dbReference type="ARBA" id="ARBA00009597"/>
    </source>
</evidence>
<comment type="caution">
    <text evidence="7">The sequence shown here is derived from an EMBL/GenBank/DDBJ whole genome shotgun (WGS) entry which is preliminary data.</text>
</comment>
<dbReference type="SUPFAM" id="SSF54427">
    <property type="entry name" value="NTF2-like"/>
    <property type="match status" value="1"/>
</dbReference>
<dbReference type="InterPro" id="IPR032710">
    <property type="entry name" value="NTF2-like_dom_sf"/>
</dbReference>
<dbReference type="InterPro" id="IPR016985">
    <property type="entry name" value="UCP031890_Tim44-rel"/>
</dbReference>
<dbReference type="InterPro" id="IPR007379">
    <property type="entry name" value="Tim44-like_dom"/>
</dbReference>
<evidence type="ECO:0000313" key="7">
    <source>
        <dbReference type="EMBL" id="MFD2233605.1"/>
    </source>
</evidence>
<dbReference type="NCBIfam" id="NF033779">
    <property type="entry name" value="Tim44_TimA_adap"/>
    <property type="match status" value="1"/>
</dbReference>
<evidence type="ECO:0000256" key="1">
    <source>
        <dbReference type="ARBA" id="ARBA00004370"/>
    </source>
</evidence>
<proteinExistence type="inferred from homology"/>
<name>A0ABW5CBX4_9PROT</name>
<sequence>MNDGFHYLDIIFFAMVAAFLVLRLRSVLGRRTGSEQPPQRWGAGEPGGTVVDFPTARRSAAEPEPGSPVSRGLDQIRAADPAFDLDAFLAGARAAFAMIVQAFAEGDKDGLRRLLAPEVFANFAAAIDARQAQGETLTTELVSFRALAPIAAGLDGTMAVITVRFVTDQVNLLRDSQGRVIEGTPDRVVEVKDDWTFRRDPRAPDPNWLLVATRTPDE</sequence>
<keyword evidence="5" id="KW-0812">Transmembrane</keyword>
<dbReference type="RefSeq" id="WP_377315420.1">
    <property type="nucleotide sequence ID" value="NZ_JBHUIY010000011.1"/>
</dbReference>
<evidence type="ECO:0000256" key="3">
    <source>
        <dbReference type="ARBA" id="ARBA00022946"/>
    </source>
</evidence>
<dbReference type="PANTHER" id="PTHR10721:SF1">
    <property type="entry name" value="MITOCHONDRIAL IMPORT INNER MEMBRANE TRANSLOCASE SUBUNIT TIM44"/>
    <property type="match status" value="1"/>
</dbReference>
<evidence type="ECO:0000313" key="8">
    <source>
        <dbReference type="Proteomes" id="UP001597296"/>
    </source>
</evidence>
<dbReference type="Gene3D" id="3.10.450.240">
    <property type="match status" value="1"/>
</dbReference>
<comment type="subcellular location">
    <subcellularLocation>
        <location evidence="1">Membrane</location>
    </subcellularLocation>
</comment>
<comment type="similarity">
    <text evidence="2">Belongs to the Tim44 family.</text>
</comment>
<keyword evidence="5" id="KW-1133">Transmembrane helix</keyword>
<dbReference type="PIRSF" id="PIRSF031890">
    <property type="entry name" value="UCP031890_transporter_Tim44"/>
    <property type="match status" value="1"/>
</dbReference>
<protein>
    <submittedName>
        <fullName evidence="7">Tim44/TimA family putative adaptor protein</fullName>
    </submittedName>
</protein>
<feature type="domain" description="Tim44-like" evidence="6">
    <location>
        <begin position="69"/>
        <end position="215"/>
    </location>
</feature>
<dbReference type="PANTHER" id="PTHR10721">
    <property type="entry name" value="MITOCHONDRIAL IMPORT INNER MEMBRANE TRANSLOCASE SUBUNIT TIM44"/>
    <property type="match status" value="1"/>
</dbReference>
<gene>
    <name evidence="7" type="ORF">ACFSNB_07295</name>
</gene>
<dbReference type="InterPro" id="IPR039544">
    <property type="entry name" value="Tim44-like"/>
</dbReference>
<dbReference type="Proteomes" id="UP001597296">
    <property type="component" value="Unassembled WGS sequence"/>
</dbReference>